<evidence type="ECO:0000313" key="4">
    <source>
        <dbReference type="EMBL" id="SDG39766.1"/>
    </source>
</evidence>
<dbReference type="PANTHER" id="PTHR10996:SF178">
    <property type="entry name" value="2-HYDROXYACID DEHYDROGENASE YGL185C-RELATED"/>
    <property type="match status" value="1"/>
</dbReference>
<dbReference type="EMBL" id="FNBE01000011">
    <property type="protein sequence ID" value="SDG39766.1"/>
    <property type="molecule type" value="Genomic_DNA"/>
</dbReference>
<accession>A0A1G7TWW7</accession>
<dbReference type="STRING" id="366584.SAMN05216377_111164"/>
<dbReference type="PANTHER" id="PTHR10996">
    <property type="entry name" value="2-HYDROXYACID DEHYDROGENASE-RELATED"/>
    <property type="match status" value="1"/>
</dbReference>
<dbReference type="Gene3D" id="3.40.50.720">
    <property type="entry name" value="NAD(P)-binding Rossmann-like Domain"/>
    <property type="match status" value="2"/>
</dbReference>
<dbReference type="InterPro" id="IPR006140">
    <property type="entry name" value="D-isomer_DH_NAD-bd"/>
</dbReference>
<evidence type="ECO:0000259" key="3">
    <source>
        <dbReference type="Pfam" id="PF02826"/>
    </source>
</evidence>
<dbReference type="InterPro" id="IPR036291">
    <property type="entry name" value="NAD(P)-bd_dom_sf"/>
</dbReference>
<gene>
    <name evidence="4" type="ORF">SAMN05216377_111164</name>
</gene>
<dbReference type="GO" id="GO:0016618">
    <property type="term" value="F:hydroxypyruvate reductase [NAD(P)H] activity"/>
    <property type="evidence" value="ECO:0007669"/>
    <property type="project" value="TreeGrafter"/>
</dbReference>
<keyword evidence="2" id="KW-0520">NAD</keyword>
<dbReference type="SUPFAM" id="SSF51735">
    <property type="entry name" value="NAD(P)-binding Rossmann-fold domains"/>
    <property type="match status" value="1"/>
</dbReference>
<keyword evidence="5" id="KW-1185">Reference proteome</keyword>
<dbReference type="InterPro" id="IPR050223">
    <property type="entry name" value="D-isomer_2-hydroxyacid_DH"/>
</dbReference>
<evidence type="ECO:0000313" key="5">
    <source>
        <dbReference type="Proteomes" id="UP000198967"/>
    </source>
</evidence>
<dbReference type="RefSeq" id="WP_093086137.1">
    <property type="nucleotide sequence ID" value="NZ_FNBE01000011.1"/>
</dbReference>
<evidence type="ECO:0000256" key="1">
    <source>
        <dbReference type="ARBA" id="ARBA00023002"/>
    </source>
</evidence>
<dbReference type="AlphaFoldDB" id="A0A1G7TWW7"/>
<dbReference type="Proteomes" id="UP000198967">
    <property type="component" value="Unassembled WGS sequence"/>
</dbReference>
<evidence type="ECO:0000256" key="2">
    <source>
        <dbReference type="ARBA" id="ARBA00023027"/>
    </source>
</evidence>
<reference evidence="4 5" key="1">
    <citation type="submission" date="2016-10" db="EMBL/GenBank/DDBJ databases">
        <authorList>
            <person name="de Groot N.N."/>
        </authorList>
    </citation>
    <scope>NUCLEOTIDE SEQUENCE [LARGE SCALE GENOMIC DNA]</scope>
    <source>
        <strain evidence="4 5">CGMCC 4.3143</strain>
    </source>
</reference>
<protein>
    <submittedName>
        <fullName evidence="4">Phosphoglycerate dehydrogenase</fullName>
    </submittedName>
</protein>
<sequence length="322" mass="34219">MDTVLVVDELQRRALGAPAGWRVASWEEFEAGAVPAADVRFVVISREGGVERRRRMRDLPAVERVQVMSVGFDYVMDHLPSGARLHNAAAVIAETTAEQGLLNILAALRRLPDYVRAQDRADWVDVDDPTSEIPAAGLRSLVGATVVQLGHGVVGKALARRLAACGAEVVAFARSARIEAGRPVLPLAELDEWLPRADVVASALPLSPATRGLVDAAFLARMKDGALFSNVGRGATVDTADLTAAVATGRIGASLDVVDPEPLPADHPLWRLPNVLLTPHMAGDHRGTLGELAALVAAQFEAYRTGRPLVDDVTAMVEPSLP</sequence>
<feature type="domain" description="D-isomer specific 2-hydroxyacid dehydrogenase NAD-binding" evidence="3">
    <location>
        <begin position="103"/>
        <end position="282"/>
    </location>
</feature>
<dbReference type="GO" id="GO:0051287">
    <property type="term" value="F:NAD binding"/>
    <property type="evidence" value="ECO:0007669"/>
    <property type="project" value="InterPro"/>
</dbReference>
<dbReference type="GO" id="GO:0030267">
    <property type="term" value="F:glyoxylate reductase (NADPH) activity"/>
    <property type="evidence" value="ECO:0007669"/>
    <property type="project" value="TreeGrafter"/>
</dbReference>
<dbReference type="Pfam" id="PF02826">
    <property type="entry name" value="2-Hacid_dh_C"/>
    <property type="match status" value="1"/>
</dbReference>
<dbReference type="GO" id="GO:0005829">
    <property type="term" value="C:cytosol"/>
    <property type="evidence" value="ECO:0007669"/>
    <property type="project" value="TreeGrafter"/>
</dbReference>
<name>A0A1G7TWW7_PSEOR</name>
<proteinExistence type="predicted"/>
<dbReference type="OrthoDB" id="4324715at2"/>
<organism evidence="4 5">
    <name type="scientific">Pseudonocardia oroxyli</name>
    <dbReference type="NCBI Taxonomy" id="366584"/>
    <lineage>
        <taxon>Bacteria</taxon>
        <taxon>Bacillati</taxon>
        <taxon>Actinomycetota</taxon>
        <taxon>Actinomycetes</taxon>
        <taxon>Pseudonocardiales</taxon>
        <taxon>Pseudonocardiaceae</taxon>
        <taxon>Pseudonocardia</taxon>
    </lineage>
</organism>
<keyword evidence="1" id="KW-0560">Oxidoreductase</keyword>